<protein>
    <submittedName>
        <fullName evidence="1">Uncharacterized protein</fullName>
    </submittedName>
</protein>
<name>W5WC29_9PSEU</name>
<dbReference type="EMBL" id="CP007155">
    <property type="protein sequence ID" value="AHH98310.1"/>
    <property type="molecule type" value="Genomic_DNA"/>
</dbReference>
<dbReference type="KEGG" id="kal:KALB_4948"/>
<evidence type="ECO:0000313" key="2">
    <source>
        <dbReference type="Proteomes" id="UP000019225"/>
    </source>
</evidence>
<organism evidence="1 2">
    <name type="scientific">Kutzneria albida DSM 43870</name>
    <dbReference type="NCBI Taxonomy" id="1449976"/>
    <lineage>
        <taxon>Bacteria</taxon>
        <taxon>Bacillati</taxon>
        <taxon>Actinomycetota</taxon>
        <taxon>Actinomycetes</taxon>
        <taxon>Pseudonocardiales</taxon>
        <taxon>Pseudonocardiaceae</taxon>
        <taxon>Kutzneria</taxon>
    </lineage>
</organism>
<keyword evidence="2" id="KW-1185">Reference proteome</keyword>
<dbReference type="STRING" id="1449976.KALB_4948"/>
<dbReference type="RefSeq" id="WP_025358327.1">
    <property type="nucleotide sequence ID" value="NZ_CP007155.1"/>
</dbReference>
<evidence type="ECO:0000313" key="1">
    <source>
        <dbReference type="EMBL" id="AHH98310.1"/>
    </source>
</evidence>
<dbReference type="Proteomes" id="UP000019225">
    <property type="component" value="Chromosome"/>
</dbReference>
<sequence length="63" mass="6673">MDAIVKSAGGPTEAVVWTAKNLVGLNASDDSYYDMLLTPEQAEALAQALLLKAAEARHATENQ</sequence>
<dbReference type="HOGENOM" id="CLU_2880049_0_0_11"/>
<proteinExistence type="predicted"/>
<reference evidence="1 2" key="1">
    <citation type="journal article" date="2014" name="BMC Genomics">
        <title>Complete genome sequence of producer of the glycopeptide antibiotic Aculeximycin Kutzneria albida DSM 43870T, a representative of minor genus of Pseudonocardiaceae.</title>
        <authorList>
            <person name="Rebets Y."/>
            <person name="Tokovenko B."/>
            <person name="Lushchyk I."/>
            <person name="Ruckert C."/>
            <person name="Zaburannyi N."/>
            <person name="Bechthold A."/>
            <person name="Kalinowski J."/>
            <person name="Luzhetskyy A."/>
        </authorList>
    </citation>
    <scope>NUCLEOTIDE SEQUENCE [LARGE SCALE GENOMIC DNA]</scope>
    <source>
        <strain evidence="1">DSM 43870</strain>
    </source>
</reference>
<gene>
    <name evidence="1" type="ORF">KALB_4948</name>
</gene>
<dbReference type="AlphaFoldDB" id="W5WC29"/>
<accession>W5WC29</accession>